<dbReference type="Pfam" id="PF01256">
    <property type="entry name" value="Carb_kinase"/>
    <property type="match status" value="1"/>
</dbReference>
<dbReference type="AlphaFoldDB" id="A0A6J6J7F0"/>
<keyword evidence="5" id="KW-0456">Lyase</keyword>
<dbReference type="GO" id="GO:0005524">
    <property type="term" value="F:ATP binding"/>
    <property type="evidence" value="ECO:0007669"/>
    <property type="project" value="UniProtKB-KW"/>
</dbReference>
<dbReference type="PANTHER" id="PTHR12592:SF0">
    <property type="entry name" value="ATP-DEPENDENT (S)-NAD(P)H-HYDRATE DEHYDRATASE"/>
    <property type="match status" value="1"/>
</dbReference>
<reference evidence="7" key="1">
    <citation type="submission" date="2020-05" db="EMBL/GenBank/DDBJ databases">
        <authorList>
            <person name="Chiriac C."/>
            <person name="Salcher M."/>
            <person name="Ghai R."/>
            <person name="Kavagutti S V."/>
        </authorList>
    </citation>
    <scope>NUCLEOTIDE SEQUENCE</scope>
</reference>
<name>A0A6J6J7F0_9ZZZZ</name>
<dbReference type="Gene3D" id="3.40.1190.20">
    <property type="match status" value="1"/>
</dbReference>
<evidence type="ECO:0000313" key="7">
    <source>
        <dbReference type="EMBL" id="CAB4632534.1"/>
    </source>
</evidence>
<organism evidence="7">
    <name type="scientific">freshwater metagenome</name>
    <dbReference type="NCBI Taxonomy" id="449393"/>
    <lineage>
        <taxon>unclassified sequences</taxon>
        <taxon>metagenomes</taxon>
        <taxon>ecological metagenomes</taxon>
    </lineage>
</organism>
<gene>
    <name evidence="7" type="ORF">UFOPK2001_00627</name>
</gene>
<dbReference type="InterPro" id="IPR029056">
    <property type="entry name" value="Ribokinase-like"/>
</dbReference>
<dbReference type="PANTHER" id="PTHR12592">
    <property type="entry name" value="ATP-DEPENDENT (S)-NAD(P)H-HYDRATE DEHYDRATASE FAMILY MEMBER"/>
    <property type="match status" value="1"/>
</dbReference>
<dbReference type="PROSITE" id="PS01050">
    <property type="entry name" value="YJEF_C_2"/>
    <property type="match status" value="1"/>
</dbReference>
<dbReference type="SUPFAM" id="SSF53613">
    <property type="entry name" value="Ribokinase-like"/>
    <property type="match status" value="1"/>
</dbReference>
<evidence type="ECO:0000256" key="5">
    <source>
        <dbReference type="ARBA" id="ARBA00023239"/>
    </source>
</evidence>
<accession>A0A6J6J7F0</accession>
<dbReference type="EMBL" id="CAEZVN010000048">
    <property type="protein sequence ID" value="CAB4632534.1"/>
    <property type="molecule type" value="Genomic_DNA"/>
</dbReference>
<keyword evidence="4" id="KW-0520">NAD</keyword>
<dbReference type="CDD" id="cd01171">
    <property type="entry name" value="YXKO-related"/>
    <property type="match status" value="1"/>
</dbReference>
<dbReference type="GO" id="GO:0052856">
    <property type="term" value="F:NAD(P)HX epimerase activity"/>
    <property type="evidence" value="ECO:0007669"/>
    <property type="project" value="TreeGrafter"/>
</dbReference>
<sequence>MDLLSSVLRSPVAEDDKYSRGVVGFVTGSTNFPGAAILGVTAAMRTGVGMVRWIGPEAVGRILLEVRPEVVLQDGRAQAWVIGSGVANDQHDEQLENAKSKLGEAKFAVVDAGALEFVNFETLGAASVLTPHAGEMSRLLARLGDNWSRSDVEHSPVDAAKLVAFKSGQVVLLKGNVTTVADPSGASWQTPPANPALATAGSGDVLAGILGALIASNTLKLEAEELSLAQLALAAALLHARAGDLAAESGPVVALDIAEALRAVVGDILG</sequence>
<dbReference type="PROSITE" id="PS51383">
    <property type="entry name" value="YJEF_C_3"/>
    <property type="match status" value="1"/>
</dbReference>
<dbReference type="GO" id="GO:0052855">
    <property type="term" value="F:ADP-dependent NAD(P)H-hydrate dehydratase activity"/>
    <property type="evidence" value="ECO:0007669"/>
    <property type="project" value="TreeGrafter"/>
</dbReference>
<feature type="domain" description="YjeF C-terminal" evidence="6">
    <location>
        <begin position="1"/>
        <end position="268"/>
    </location>
</feature>
<keyword evidence="1" id="KW-0547">Nucleotide-binding</keyword>
<evidence type="ECO:0000259" key="6">
    <source>
        <dbReference type="PROSITE" id="PS51383"/>
    </source>
</evidence>
<keyword evidence="2" id="KW-0067">ATP-binding</keyword>
<evidence type="ECO:0000256" key="4">
    <source>
        <dbReference type="ARBA" id="ARBA00023027"/>
    </source>
</evidence>
<evidence type="ECO:0000256" key="3">
    <source>
        <dbReference type="ARBA" id="ARBA00022857"/>
    </source>
</evidence>
<evidence type="ECO:0000256" key="1">
    <source>
        <dbReference type="ARBA" id="ARBA00022741"/>
    </source>
</evidence>
<dbReference type="GO" id="GO:0110051">
    <property type="term" value="P:metabolite repair"/>
    <property type="evidence" value="ECO:0007669"/>
    <property type="project" value="TreeGrafter"/>
</dbReference>
<dbReference type="HAMAP" id="MF_01965">
    <property type="entry name" value="NADHX_dehydratase"/>
    <property type="match status" value="1"/>
</dbReference>
<dbReference type="InterPro" id="IPR000631">
    <property type="entry name" value="CARKD"/>
</dbReference>
<dbReference type="InterPro" id="IPR017953">
    <property type="entry name" value="Carbohydrate_kinase_pred_CS"/>
</dbReference>
<keyword evidence="3" id="KW-0521">NADP</keyword>
<evidence type="ECO:0000256" key="2">
    <source>
        <dbReference type="ARBA" id="ARBA00022840"/>
    </source>
</evidence>
<protein>
    <submittedName>
        <fullName evidence="7">Unannotated protein</fullName>
    </submittedName>
</protein>
<proteinExistence type="inferred from homology"/>